<evidence type="ECO:0000313" key="1">
    <source>
        <dbReference type="EMBL" id="CRK97421.1"/>
    </source>
</evidence>
<proteinExistence type="predicted"/>
<dbReference type="EMBL" id="CVRI01000047">
    <property type="protein sequence ID" value="CRK97421.1"/>
    <property type="molecule type" value="Genomic_DNA"/>
</dbReference>
<name>A0A1J1IAV8_9DIPT</name>
<gene>
    <name evidence="1" type="ORF">CLUMA_CG010810</name>
</gene>
<reference evidence="1 2" key="1">
    <citation type="submission" date="2015-04" db="EMBL/GenBank/DDBJ databases">
        <authorList>
            <person name="Syromyatnikov M.Y."/>
            <person name="Popov V.N."/>
        </authorList>
    </citation>
    <scope>NUCLEOTIDE SEQUENCE [LARGE SCALE GENOMIC DNA]</scope>
</reference>
<dbReference type="Proteomes" id="UP000183832">
    <property type="component" value="Unassembled WGS sequence"/>
</dbReference>
<protein>
    <submittedName>
        <fullName evidence="1">CLUMA_CG010810, isoform A</fullName>
    </submittedName>
</protein>
<sequence>MLSFAFFCLHETTPISMRKRENLNQNPMRCLKAKECFRCQSNPLKIKPEREKRNNFHRDFPSCHLTR</sequence>
<organism evidence="1 2">
    <name type="scientific">Clunio marinus</name>
    <dbReference type="NCBI Taxonomy" id="568069"/>
    <lineage>
        <taxon>Eukaryota</taxon>
        <taxon>Metazoa</taxon>
        <taxon>Ecdysozoa</taxon>
        <taxon>Arthropoda</taxon>
        <taxon>Hexapoda</taxon>
        <taxon>Insecta</taxon>
        <taxon>Pterygota</taxon>
        <taxon>Neoptera</taxon>
        <taxon>Endopterygota</taxon>
        <taxon>Diptera</taxon>
        <taxon>Nematocera</taxon>
        <taxon>Chironomoidea</taxon>
        <taxon>Chironomidae</taxon>
        <taxon>Clunio</taxon>
    </lineage>
</organism>
<accession>A0A1J1IAV8</accession>
<evidence type="ECO:0000313" key="2">
    <source>
        <dbReference type="Proteomes" id="UP000183832"/>
    </source>
</evidence>
<keyword evidence="2" id="KW-1185">Reference proteome</keyword>
<dbReference type="AlphaFoldDB" id="A0A1J1IAV8"/>